<dbReference type="InterPro" id="IPR059018">
    <property type="entry name" value="HEAT_URB1"/>
</dbReference>
<gene>
    <name evidence="4" type="ordered locus">CAALFM_C107660WA</name>
    <name evidence="3" type="ordered locus">orf19.8812</name>
</gene>
<evidence type="ECO:0000259" key="2">
    <source>
        <dbReference type="Pfam" id="PF26140"/>
    </source>
</evidence>
<sequence length="742" mass="86052">MSEVKKRKIYSSSSVNVDYGLIEQLNQIISLFVPKGENTTTANDNINPLLISFIESRNLPKILSIWSYYSSTNDFHNLIDISIKLSKITFQIDQIKSYLSIPIKQLINEFYKQILNNSQYMKIIYRALNNMKPSITIANIRILINMIKFDPLIIGQEFLNGFDLTLNVLPKLLIPKKYELETEANSLSANESFQSSTIRSNFIRFWFELCSNVSFIHRQDLLLNHRKILNNIWKYLSIDSIELIEFIIDFIDLKIFQELNFKRSIKCKILNENFIYKISILFTKFSNSTNTSKSKFITFIDKLAIDSKYGLSFPNDKLWEKDSNIGVIIEINNKQFKIANKLLYTLVTSLKPNESNDQLQYIIRVLTHNQELIAPYMNWIVQHGGGYHDPSLTSWWITYTLLYSQILQIPPSTGNNSNTTKFDSKLISENIILAPLGKTVLINGLTIIKKPLIIQLTFQLILYILKKLESFLKIVNVKQDLIDLVFTQLPDLNSIIQVINSPTLLGQQSQQYKIIKLTALTIIEKYESLLPSVETTTTTTSNNNMVQKLVSMGISTFTENVDNNLTNYDLILFDLYMKINNNIDSGQDFKWWNKLTNNSNSFFTVLIKFIITTQTIHNNSNSNNSQVIIVKIYQLLNKLCNDKMLFNNQLLVSPIMALIYSLDDNISNNKDANQFLNKIWNMLDETISRVVRTPYKYLDLSHSQYQDTSIFNVALIEQFKFILNKKESFNVDDKDEDDVRIY</sequence>
<dbReference type="AlphaFoldDB" id="A0A1D8PE47"/>
<dbReference type="CGD" id="CAL0000198519">
    <property type="gene designation" value="orf19.8812"/>
</dbReference>
<dbReference type="KEGG" id="cal:CAALFM_C107660WA"/>
<dbReference type="RefSeq" id="XP_711720.2">
    <property type="nucleotide sequence ID" value="XM_706628.2"/>
</dbReference>
<feature type="domain" description="URB1 N-terminal" evidence="1">
    <location>
        <begin position="60"/>
        <end position="399"/>
    </location>
</feature>
<evidence type="ECO:0000259" key="1">
    <source>
        <dbReference type="Pfam" id="PF11707"/>
    </source>
</evidence>
<dbReference type="InterPro" id="IPR039844">
    <property type="entry name" value="URB1"/>
</dbReference>
<dbReference type="PANTHER" id="PTHR13500:SF0">
    <property type="entry name" value="NUCLEOLAR PRE-RIBOSOMAL-ASSOCIATED PROTEIN 1"/>
    <property type="match status" value="1"/>
</dbReference>
<dbReference type="InterPro" id="IPR021714">
    <property type="entry name" value="URB1_N"/>
</dbReference>
<dbReference type="Proteomes" id="UP000000559">
    <property type="component" value="Chromosome 1"/>
</dbReference>
<name>A0A1D8PE47_CANAL</name>
<evidence type="ECO:0000313" key="3">
    <source>
        <dbReference type="CGD" id="CAL0000198519"/>
    </source>
</evidence>
<dbReference type="STRING" id="237561.A0A1D8PE47"/>
<keyword evidence="5" id="KW-1185">Reference proteome</keyword>
<proteinExistence type="predicted"/>
<dbReference type="eggNOG" id="KOG1791">
    <property type="taxonomic scope" value="Eukaryota"/>
</dbReference>
<protein>
    <submittedName>
        <fullName evidence="4">Uncharacterized protein</fullName>
    </submittedName>
</protein>
<feature type="domain" description="URB1 central HEAT repeat" evidence="2">
    <location>
        <begin position="588"/>
        <end position="727"/>
    </location>
</feature>
<organism evidence="4 5">
    <name type="scientific">Candida albicans (strain SC5314 / ATCC MYA-2876)</name>
    <name type="common">Yeast</name>
    <dbReference type="NCBI Taxonomy" id="237561"/>
    <lineage>
        <taxon>Eukaryota</taxon>
        <taxon>Fungi</taxon>
        <taxon>Dikarya</taxon>
        <taxon>Ascomycota</taxon>
        <taxon>Saccharomycotina</taxon>
        <taxon>Pichiomycetes</taxon>
        <taxon>Debaryomycetaceae</taxon>
        <taxon>Candida/Lodderomyces clade</taxon>
        <taxon>Candida</taxon>
    </lineage>
</organism>
<accession>A0A1D8PE47</accession>
<dbReference type="PANTHER" id="PTHR13500">
    <property type="entry name" value="NUCLEOLAR PRERIBOSOMAL-ASSOCIATED PROTEIN 1"/>
    <property type="match status" value="1"/>
</dbReference>
<reference evidence="4 5" key="1">
    <citation type="journal article" date="2004" name="Proc. Natl. Acad. Sci. U.S.A.">
        <title>The diploid genome sequence of Candida albicans.</title>
        <authorList>
            <person name="Jones T."/>
            <person name="Federspiel N.A."/>
            <person name="Chibana H."/>
            <person name="Dungan J."/>
            <person name="Kalman S."/>
            <person name="Magee B.B."/>
            <person name="Newport G."/>
            <person name="Thorstenson Y.R."/>
            <person name="Agabian N."/>
            <person name="Magee P.T."/>
            <person name="Davis R.W."/>
            <person name="Scherer S."/>
        </authorList>
    </citation>
    <scope>NUCLEOTIDE SEQUENCE [LARGE SCALE GENOMIC DNA]</scope>
    <source>
        <strain evidence="5">SC5314 / ATCC MYA-2876</strain>
    </source>
</reference>
<dbReference type="GeneID" id="3646656"/>
<reference evidence="4 5" key="2">
    <citation type="journal article" date="2007" name="Genome Biol.">
        <title>Assembly of the Candida albicans genome into sixteen supercontigs aligned on the eight chromosomes.</title>
        <authorList>
            <person name="van het Hoog M."/>
            <person name="Rast T.J."/>
            <person name="Martchenko M."/>
            <person name="Grindle S."/>
            <person name="Dignard D."/>
            <person name="Hogues H."/>
            <person name="Cuomo C."/>
            <person name="Berriman M."/>
            <person name="Scherer S."/>
            <person name="Magee B.B."/>
            <person name="Whiteway M."/>
            <person name="Chibana H."/>
            <person name="Nantel A."/>
            <person name="Magee P.T."/>
        </authorList>
    </citation>
    <scope>GENOME REANNOTATION</scope>
    <source>
        <strain evidence="5">SC5314 / ATCC MYA-2876</strain>
    </source>
</reference>
<dbReference type="InParanoid" id="A0A1D8PE47"/>
<reference evidence="4 5" key="3">
    <citation type="journal article" date="2013" name="Genome Biol.">
        <title>Assembly of a phased diploid Candida albicans genome facilitates allele-specific measurements and provides a simple model for repeat and indel structure.</title>
        <authorList>
            <person name="Muzzey D."/>
            <person name="Schwartz K."/>
            <person name="Weissman J.S."/>
            <person name="Sherlock G."/>
        </authorList>
    </citation>
    <scope>NUCLEOTIDE SEQUENCE [LARGE SCALE GENOMIC DNA]</scope>
    <source>
        <strain evidence="5">SC5314 / ATCC MYA-2876</strain>
    </source>
</reference>
<evidence type="ECO:0000313" key="5">
    <source>
        <dbReference type="Proteomes" id="UP000000559"/>
    </source>
</evidence>
<dbReference type="EMBL" id="CP017623">
    <property type="protein sequence ID" value="AOW26413.1"/>
    <property type="molecule type" value="Genomic_DNA"/>
</dbReference>
<dbReference type="OrthoDB" id="72892at2759"/>
<dbReference type="Pfam" id="PF11707">
    <property type="entry name" value="Npa1"/>
    <property type="match status" value="1"/>
</dbReference>
<evidence type="ECO:0000313" key="4">
    <source>
        <dbReference type="EMBL" id="AOW26413.1"/>
    </source>
</evidence>
<dbReference type="VEuPathDB" id="FungiDB:C1_07660W_A"/>
<dbReference type="Pfam" id="PF26140">
    <property type="entry name" value="HEAT_URB1"/>
    <property type="match status" value="1"/>
</dbReference>